<evidence type="ECO:0000313" key="18">
    <source>
        <dbReference type="Proteomes" id="UP000175691"/>
    </source>
</evidence>
<gene>
    <name evidence="17" type="ORF">BFC18_16870</name>
</gene>
<evidence type="ECO:0000259" key="16">
    <source>
        <dbReference type="PROSITE" id="PS50885"/>
    </source>
</evidence>
<dbReference type="InterPro" id="IPR050398">
    <property type="entry name" value="HssS/ArlS-like"/>
</dbReference>
<keyword evidence="10" id="KW-0067">ATP-binding</keyword>
<dbReference type="Proteomes" id="UP000175691">
    <property type="component" value="Unassembled WGS sequence"/>
</dbReference>
<keyword evidence="7 14" id="KW-0812">Transmembrane</keyword>
<dbReference type="CDD" id="cd00082">
    <property type="entry name" value="HisKA"/>
    <property type="match status" value="1"/>
</dbReference>
<keyword evidence="8" id="KW-0547">Nucleotide-binding</keyword>
<dbReference type="Gene3D" id="3.30.565.10">
    <property type="entry name" value="Histidine kinase-like ATPase, C-terminal domain"/>
    <property type="match status" value="1"/>
</dbReference>
<comment type="catalytic activity">
    <reaction evidence="1">
        <text>ATP + protein L-histidine = ADP + protein N-phospho-L-histidine.</text>
        <dbReference type="EC" id="2.7.13.3"/>
    </reaction>
</comment>
<comment type="subcellular location">
    <subcellularLocation>
        <location evidence="2">Cell membrane</location>
        <topology evidence="2">Multi-pass membrane protein</topology>
    </subcellularLocation>
</comment>
<accession>A0A1E7Z879</accession>
<evidence type="ECO:0000256" key="6">
    <source>
        <dbReference type="ARBA" id="ARBA00022679"/>
    </source>
</evidence>
<evidence type="ECO:0000256" key="8">
    <source>
        <dbReference type="ARBA" id="ARBA00022741"/>
    </source>
</evidence>
<feature type="transmembrane region" description="Helical" evidence="14">
    <location>
        <begin position="164"/>
        <end position="185"/>
    </location>
</feature>
<reference evidence="17 18" key="1">
    <citation type="submission" date="2016-08" db="EMBL/GenBank/DDBJ databases">
        <authorList>
            <person name="Seilhamer J.J."/>
        </authorList>
    </citation>
    <scope>NUCLEOTIDE SEQUENCE [LARGE SCALE GENOMIC DNA]</scope>
    <source>
        <strain evidence="17 18">KCTC 42603</strain>
    </source>
</reference>
<dbReference type="GO" id="GO:0005524">
    <property type="term" value="F:ATP binding"/>
    <property type="evidence" value="ECO:0007669"/>
    <property type="project" value="UniProtKB-KW"/>
</dbReference>
<dbReference type="PANTHER" id="PTHR45528:SF1">
    <property type="entry name" value="SENSOR HISTIDINE KINASE CPXA"/>
    <property type="match status" value="1"/>
</dbReference>
<dbReference type="GO" id="GO:0000155">
    <property type="term" value="F:phosphorelay sensor kinase activity"/>
    <property type="evidence" value="ECO:0007669"/>
    <property type="project" value="InterPro"/>
</dbReference>
<feature type="domain" description="HAMP" evidence="16">
    <location>
        <begin position="186"/>
        <end position="240"/>
    </location>
</feature>
<keyword evidence="11 14" id="KW-1133">Transmembrane helix</keyword>
<feature type="transmembrane region" description="Helical" evidence="14">
    <location>
        <begin position="20"/>
        <end position="39"/>
    </location>
</feature>
<dbReference type="InterPro" id="IPR004358">
    <property type="entry name" value="Sig_transdc_His_kin-like_C"/>
</dbReference>
<comment type="caution">
    <text evidence="17">The sequence shown here is derived from an EMBL/GenBank/DDBJ whole genome shotgun (WGS) entry which is preliminary data.</text>
</comment>
<evidence type="ECO:0000256" key="14">
    <source>
        <dbReference type="SAM" id="Phobius"/>
    </source>
</evidence>
<dbReference type="SUPFAM" id="SSF158472">
    <property type="entry name" value="HAMP domain-like"/>
    <property type="match status" value="1"/>
</dbReference>
<dbReference type="InterPro" id="IPR003661">
    <property type="entry name" value="HisK_dim/P_dom"/>
</dbReference>
<evidence type="ECO:0000256" key="4">
    <source>
        <dbReference type="ARBA" id="ARBA00022475"/>
    </source>
</evidence>
<evidence type="ECO:0000259" key="15">
    <source>
        <dbReference type="PROSITE" id="PS50109"/>
    </source>
</evidence>
<sequence>MTLFSRINPARRVVGRLFLWFWITFIFTAVTTFYAVNFFTGNVEISPPKGQDIASLNEARDAILSMAKNSNEALSLKEMVRRADRVNRHHIIGVDLASGNILRHAGPPMHPDELRDIERLSEQPSPLSLIRRNFETVGPVKLNVGAKEIALFMMRPNGPPTGEISVIYFLCIALVITIVLSYLFARSLVKPIKQLQQSSKALAAGNWKARVERPALRRDELGELSRDFNAMASQLEKMWQGQQRLLADISHELRSPLARLQMALGIAHQQDVDPATLIRIEREAERMEALVAQLLTLTRAESAVPQFDSLSLEEVFQSTLADATFEAGNHGKKVEVSPFPSAKVVVNHTMICSAVENVIRNAIRYAESCVSVCFTVTDTHWEVVVSDDGPGLDEADCKSIFSPFYRASLARDRESGGVGLGLAIAKAAVEMHHGEIHATRNTSGGLAVSIAVPMDGQKQWNGNSPQSTN</sequence>
<dbReference type="InterPro" id="IPR003594">
    <property type="entry name" value="HATPase_dom"/>
</dbReference>
<keyword evidence="5" id="KW-0597">Phosphoprotein</keyword>
<dbReference type="SMART" id="SM00387">
    <property type="entry name" value="HATPase_c"/>
    <property type="match status" value="1"/>
</dbReference>
<evidence type="ECO:0000313" key="17">
    <source>
        <dbReference type="EMBL" id="OFC69738.1"/>
    </source>
</evidence>
<organism evidence="17 18">
    <name type="scientific">Alteromonas confluentis</name>
    <dbReference type="NCBI Taxonomy" id="1656094"/>
    <lineage>
        <taxon>Bacteria</taxon>
        <taxon>Pseudomonadati</taxon>
        <taxon>Pseudomonadota</taxon>
        <taxon>Gammaproteobacteria</taxon>
        <taxon>Alteromonadales</taxon>
        <taxon>Alteromonadaceae</taxon>
        <taxon>Alteromonas/Salinimonas group</taxon>
        <taxon>Alteromonas</taxon>
    </lineage>
</organism>
<evidence type="ECO:0000256" key="5">
    <source>
        <dbReference type="ARBA" id="ARBA00022553"/>
    </source>
</evidence>
<name>A0A1E7Z879_9ALTE</name>
<proteinExistence type="predicted"/>
<dbReference type="CDD" id="cd06225">
    <property type="entry name" value="HAMP"/>
    <property type="match status" value="1"/>
</dbReference>
<keyword evidence="12" id="KW-0902">Two-component regulatory system</keyword>
<dbReference type="GO" id="GO:0005886">
    <property type="term" value="C:plasma membrane"/>
    <property type="evidence" value="ECO:0007669"/>
    <property type="project" value="UniProtKB-SubCell"/>
</dbReference>
<feature type="domain" description="Histidine kinase" evidence="15">
    <location>
        <begin position="248"/>
        <end position="456"/>
    </location>
</feature>
<dbReference type="EC" id="2.7.13.3" evidence="3"/>
<dbReference type="PRINTS" id="PR00344">
    <property type="entry name" value="BCTRLSENSOR"/>
</dbReference>
<evidence type="ECO:0000256" key="1">
    <source>
        <dbReference type="ARBA" id="ARBA00000085"/>
    </source>
</evidence>
<evidence type="ECO:0000256" key="7">
    <source>
        <dbReference type="ARBA" id="ARBA00022692"/>
    </source>
</evidence>
<dbReference type="PROSITE" id="PS50109">
    <property type="entry name" value="HIS_KIN"/>
    <property type="match status" value="1"/>
</dbReference>
<keyword evidence="13 14" id="KW-0472">Membrane</keyword>
<keyword evidence="4" id="KW-1003">Cell membrane</keyword>
<evidence type="ECO:0000256" key="3">
    <source>
        <dbReference type="ARBA" id="ARBA00012438"/>
    </source>
</evidence>
<dbReference type="InterPro" id="IPR005467">
    <property type="entry name" value="His_kinase_dom"/>
</dbReference>
<keyword evidence="6" id="KW-0808">Transferase</keyword>
<dbReference type="Pfam" id="PF00672">
    <property type="entry name" value="HAMP"/>
    <property type="match status" value="1"/>
</dbReference>
<evidence type="ECO:0000256" key="11">
    <source>
        <dbReference type="ARBA" id="ARBA00022989"/>
    </source>
</evidence>
<protein>
    <recommendedName>
        <fullName evidence="3">histidine kinase</fullName>
        <ecNumber evidence="3">2.7.13.3</ecNumber>
    </recommendedName>
</protein>
<dbReference type="Pfam" id="PF02518">
    <property type="entry name" value="HATPase_c"/>
    <property type="match status" value="1"/>
</dbReference>
<dbReference type="InterPro" id="IPR036890">
    <property type="entry name" value="HATPase_C_sf"/>
</dbReference>
<dbReference type="AlphaFoldDB" id="A0A1E7Z879"/>
<evidence type="ECO:0000256" key="12">
    <source>
        <dbReference type="ARBA" id="ARBA00023012"/>
    </source>
</evidence>
<dbReference type="Gene3D" id="1.10.287.130">
    <property type="match status" value="1"/>
</dbReference>
<evidence type="ECO:0000256" key="2">
    <source>
        <dbReference type="ARBA" id="ARBA00004651"/>
    </source>
</evidence>
<dbReference type="Gene3D" id="6.10.340.10">
    <property type="match status" value="1"/>
</dbReference>
<dbReference type="InterPro" id="IPR003660">
    <property type="entry name" value="HAMP_dom"/>
</dbReference>
<dbReference type="PROSITE" id="PS50885">
    <property type="entry name" value="HAMP"/>
    <property type="match status" value="1"/>
</dbReference>
<dbReference type="SMART" id="SM00304">
    <property type="entry name" value="HAMP"/>
    <property type="match status" value="1"/>
</dbReference>
<dbReference type="SUPFAM" id="SSF47384">
    <property type="entry name" value="Homodimeric domain of signal transducing histidine kinase"/>
    <property type="match status" value="1"/>
</dbReference>
<evidence type="ECO:0000256" key="9">
    <source>
        <dbReference type="ARBA" id="ARBA00022777"/>
    </source>
</evidence>
<evidence type="ECO:0000256" key="10">
    <source>
        <dbReference type="ARBA" id="ARBA00022840"/>
    </source>
</evidence>
<dbReference type="PANTHER" id="PTHR45528">
    <property type="entry name" value="SENSOR HISTIDINE KINASE CPXA"/>
    <property type="match status" value="1"/>
</dbReference>
<dbReference type="RefSeq" id="WP_070126536.1">
    <property type="nucleotide sequence ID" value="NZ_MDHN01000037.1"/>
</dbReference>
<dbReference type="Pfam" id="PF00512">
    <property type="entry name" value="HisKA"/>
    <property type="match status" value="1"/>
</dbReference>
<dbReference type="EMBL" id="MDHN01000037">
    <property type="protein sequence ID" value="OFC69738.1"/>
    <property type="molecule type" value="Genomic_DNA"/>
</dbReference>
<keyword evidence="9" id="KW-0418">Kinase</keyword>
<dbReference type="SMART" id="SM00388">
    <property type="entry name" value="HisKA"/>
    <property type="match status" value="1"/>
</dbReference>
<keyword evidence="18" id="KW-1185">Reference proteome</keyword>
<dbReference type="InterPro" id="IPR036097">
    <property type="entry name" value="HisK_dim/P_sf"/>
</dbReference>
<dbReference type="OrthoDB" id="9804645at2"/>
<dbReference type="STRING" id="1656094.BFC18_16870"/>
<dbReference type="SUPFAM" id="SSF55874">
    <property type="entry name" value="ATPase domain of HSP90 chaperone/DNA topoisomerase II/histidine kinase"/>
    <property type="match status" value="1"/>
</dbReference>
<evidence type="ECO:0000256" key="13">
    <source>
        <dbReference type="ARBA" id="ARBA00023136"/>
    </source>
</evidence>